<dbReference type="AlphaFoldDB" id="A0AAV4LFS7"/>
<dbReference type="PANTHER" id="PTHR32089">
    <property type="entry name" value="METHYL-ACCEPTING CHEMOTAXIS PROTEIN MCPB"/>
    <property type="match status" value="1"/>
</dbReference>
<dbReference type="InterPro" id="IPR009050">
    <property type="entry name" value="Globin-like_sf"/>
</dbReference>
<dbReference type="Gene3D" id="1.10.287.950">
    <property type="entry name" value="Methyl-accepting chemotaxis protein"/>
    <property type="match status" value="1"/>
</dbReference>
<protein>
    <submittedName>
        <fullName evidence="5">Methyl-accepting chemotaxis protein</fullName>
    </submittedName>
</protein>
<comment type="caution">
    <text evidence="5">The sequence shown here is derived from an EMBL/GenBank/DDBJ whole genome shotgun (WGS) entry which is preliminary data.</text>
</comment>
<dbReference type="RefSeq" id="WP_282199597.1">
    <property type="nucleotide sequence ID" value="NZ_BOQE01000001.1"/>
</dbReference>
<accession>A0AAV4LFS7</accession>
<dbReference type="SUPFAM" id="SSF46458">
    <property type="entry name" value="Globin-like"/>
    <property type="match status" value="1"/>
</dbReference>
<keyword evidence="6" id="KW-1185">Reference proteome</keyword>
<feature type="coiled-coil region" evidence="3">
    <location>
        <begin position="171"/>
        <end position="201"/>
    </location>
</feature>
<dbReference type="GO" id="GO:0019825">
    <property type="term" value="F:oxygen binding"/>
    <property type="evidence" value="ECO:0007669"/>
    <property type="project" value="InterPro"/>
</dbReference>
<dbReference type="GO" id="GO:0007165">
    <property type="term" value="P:signal transduction"/>
    <property type="evidence" value="ECO:0007669"/>
    <property type="project" value="UniProtKB-KW"/>
</dbReference>
<organism evidence="5 6">
    <name type="scientific">Collibacillus ludicampi</name>
    <dbReference type="NCBI Taxonomy" id="2771369"/>
    <lineage>
        <taxon>Bacteria</taxon>
        <taxon>Bacillati</taxon>
        <taxon>Bacillota</taxon>
        <taxon>Bacilli</taxon>
        <taxon>Bacillales</taxon>
        <taxon>Alicyclobacillaceae</taxon>
        <taxon>Collibacillus</taxon>
    </lineage>
</organism>
<dbReference type="GO" id="GO:0016020">
    <property type="term" value="C:membrane"/>
    <property type="evidence" value="ECO:0007669"/>
    <property type="project" value="InterPro"/>
</dbReference>
<dbReference type="InterPro" id="IPR012292">
    <property type="entry name" value="Globin/Proto"/>
</dbReference>
<dbReference type="PROSITE" id="PS50111">
    <property type="entry name" value="CHEMOTAXIS_TRANSDUC_2"/>
    <property type="match status" value="1"/>
</dbReference>
<dbReference type="PANTHER" id="PTHR32089:SF118">
    <property type="entry name" value="HEME-BASED AEROTACTIC TRANSDUCER HEMAT"/>
    <property type="match status" value="1"/>
</dbReference>
<dbReference type="InterPro" id="IPR044398">
    <property type="entry name" value="Globin-sensor_dom"/>
</dbReference>
<proteinExistence type="predicted"/>
<dbReference type="InterPro" id="IPR004089">
    <property type="entry name" value="MCPsignal_dom"/>
</dbReference>
<evidence type="ECO:0000313" key="6">
    <source>
        <dbReference type="Proteomes" id="UP001057291"/>
    </source>
</evidence>
<dbReference type="CDD" id="cd01068">
    <property type="entry name" value="globin_sensor"/>
    <property type="match status" value="1"/>
</dbReference>
<dbReference type="Proteomes" id="UP001057291">
    <property type="component" value="Unassembled WGS sequence"/>
</dbReference>
<dbReference type="GO" id="GO:0020037">
    <property type="term" value="F:heme binding"/>
    <property type="evidence" value="ECO:0007669"/>
    <property type="project" value="InterPro"/>
</dbReference>
<name>A0AAV4LFS7_9BACL</name>
<feature type="domain" description="Methyl-accepting transducer" evidence="4">
    <location>
        <begin position="205"/>
        <end position="421"/>
    </location>
</feature>
<gene>
    <name evidence="5" type="ORF">DNHGIG_20530</name>
</gene>
<dbReference type="Gene3D" id="1.10.490.10">
    <property type="entry name" value="Globins"/>
    <property type="match status" value="1"/>
</dbReference>
<dbReference type="Pfam" id="PF11563">
    <property type="entry name" value="Protoglobin"/>
    <property type="match status" value="1"/>
</dbReference>
<dbReference type="SUPFAM" id="SSF58104">
    <property type="entry name" value="Methyl-accepting chemotaxis protein (MCP) signaling domain"/>
    <property type="match status" value="1"/>
</dbReference>
<sequence>MKLLSRSVDPKKRATRLEDHLQSEVKLEIPANTDLLGQIEIIKLTEDDLKIVKALKPLVEQHIEQITEKFYENITKQPQLLDIIQKHSSIERLKKTLTIHIQELFNGVIDQEFLQKRLRIAHVHVKIGLQNKWYISAFQDLLNLLIKIVENNFDHPKDVVKAIQAISKLLNFEQQLVLEAYEEENERIRNEQEKKKAEMTKKVCDTAEELAAIAAETSTSVHQLIKQSESIVELGKQGTELALMSESLSHSGKKQLDHQNQNMENIREIMTEISMGTQELNDISNQITEVIDIVKSIADQTNLLALNASIEAARAGEHGRGFAVVANEIRKLSEQTKQSTSRVIELIARTNNHISRVSHSIKNVNHLVEEGTQSMIKTDQYFAEILESMDKTKAQNERIEMALKTLLQVIEDIYKASTEVAESADRLNQITDESVHM</sequence>
<dbReference type="Pfam" id="PF00015">
    <property type="entry name" value="MCPsignal"/>
    <property type="match status" value="1"/>
</dbReference>
<keyword evidence="3" id="KW-0175">Coiled coil</keyword>
<dbReference type="InterPro" id="IPR039379">
    <property type="entry name" value="Protoglobin_sensor_dom"/>
</dbReference>
<reference evidence="5" key="1">
    <citation type="journal article" date="2023" name="Int. J. Syst. Evol. Microbiol.">
        <title>Collibacillus ludicampi gen. nov., sp. nov., a new soil bacterium of the family Alicyclobacillaceae.</title>
        <authorList>
            <person name="Jojima T."/>
            <person name="Ioku Y."/>
            <person name="Fukuta Y."/>
            <person name="Shirasaka N."/>
            <person name="Matsumura Y."/>
            <person name="Mori M."/>
        </authorList>
    </citation>
    <scope>NUCLEOTIDE SEQUENCE</scope>
    <source>
        <strain evidence="5">TP075</strain>
    </source>
</reference>
<keyword evidence="1 2" id="KW-0807">Transducer</keyword>
<evidence type="ECO:0000313" key="5">
    <source>
        <dbReference type="EMBL" id="GIM46504.1"/>
    </source>
</evidence>
<evidence type="ECO:0000256" key="1">
    <source>
        <dbReference type="ARBA" id="ARBA00023224"/>
    </source>
</evidence>
<dbReference type="EMBL" id="BOQE01000001">
    <property type="protein sequence ID" value="GIM46504.1"/>
    <property type="molecule type" value="Genomic_DNA"/>
</dbReference>
<dbReference type="SMART" id="SM00283">
    <property type="entry name" value="MA"/>
    <property type="match status" value="1"/>
</dbReference>
<dbReference type="CDD" id="cd11386">
    <property type="entry name" value="MCP_signal"/>
    <property type="match status" value="1"/>
</dbReference>
<evidence type="ECO:0000256" key="2">
    <source>
        <dbReference type="PROSITE-ProRule" id="PRU00284"/>
    </source>
</evidence>
<evidence type="ECO:0000256" key="3">
    <source>
        <dbReference type="SAM" id="Coils"/>
    </source>
</evidence>
<evidence type="ECO:0000259" key="4">
    <source>
        <dbReference type="PROSITE" id="PS50111"/>
    </source>
</evidence>